<gene>
    <name evidence="1" type="ORF">Patl1_31222</name>
</gene>
<evidence type="ECO:0000313" key="1">
    <source>
        <dbReference type="EMBL" id="KAJ0084011.1"/>
    </source>
</evidence>
<dbReference type="Proteomes" id="UP001164250">
    <property type="component" value="Chromosome 11"/>
</dbReference>
<dbReference type="EMBL" id="CM047907">
    <property type="protein sequence ID" value="KAJ0084011.1"/>
    <property type="molecule type" value="Genomic_DNA"/>
</dbReference>
<name>A0ACC1ACX6_9ROSI</name>
<evidence type="ECO:0000313" key="2">
    <source>
        <dbReference type="Proteomes" id="UP001164250"/>
    </source>
</evidence>
<comment type="caution">
    <text evidence="1">The sequence shown here is derived from an EMBL/GenBank/DDBJ whole genome shotgun (WGS) entry which is preliminary data.</text>
</comment>
<organism evidence="1 2">
    <name type="scientific">Pistacia atlantica</name>
    <dbReference type="NCBI Taxonomy" id="434234"/>
    <lineage>
        <taxon>Eukaryota</taxon>
        <taxon>Viridiplantae</taxon>
        <taxon>Streptophyta</taxon>
        <taxon>Embryophyta</taxon>
        <taxon>Tracheophyta</taxon>
        <taxon>Spermatophyta</taxon>
        <taxon>Magnoliopsida</taxon>
        <taxon>eudicotyledons</taxon>
        <taxon>Gunneridae</taxon>
        <taxon>Pentapetalae</taxon>
        <taxon>rosids</taxon>
        <taxon>malvids</taxon>
        <taxon>Sapindales</taxon>
        <taxon>Anacardiaceae</taxon>
        <taxon>Pistacia</taxon>
    </lineage>
</organism>
<reference evidence="2" key="1">
    <citation type="journal article" date="2023" name="G3 (Bethesda)">
        <title>Genome assembly and association tests identify interacting loci associated with vigor, precocity, and sex in interspecific pistachio rootstocks.</title>
        <authorList>
            <person name="Palmer W."/>
            <person name="Jacygrad E."/>
            <person name="Sagayaradj S."/>
            <person name="Cavanaugh K."/>
            <person name="Han R."/>
            <person name="Bertier L."/>
            <person name="Beede B."/>
            <person name="Kafkas S."/>
            <person name="Golino D."/>
            <person name="Preece J."/>
            <person name="Michelmore R."/>
        </authorList>
    </citation>
    <scope>NUCLEOTIDE SEQUENCE [LARGE SCALE GENOMIC DNA]</scope>
</reference>
<sequence length="152" mass="17126">MSQVVKELRNTRKSSAIIYNTIDFLEQSSLARTLQQCHLPLFSIGPLHKFAPALSRILFNEDISCIRWLDKQTNDNTIIYVSLGSITQIDENELAEMAWGLANNIVKWAPQKQVLAHPKVGGFWSHCGWNSTMESISEGVPIIVDQTLETRG</sequence>
<accession>A0ACC1ACX6</accession>
<proteinExistence type="predicted"/>
<protein>
    <submittedName>
        <fullName evidence="1">Uncharacterized protein</fullName>
    </submittedName>
</protein>
<keyword evidence="2" id="KW-1185">Reference proteome</keyword>